<dbReference type="Proteomes" id="UP001346869">
    <property type="component" value="Unassembled WGS sequence"/>
</dbReference>
<dbReference type="EMBL" id="JAUZQC010000005">
    <property type="protein sequence ID" value="KAK5871663.1"/>
    <property type="molecule type" value="Genomic_DNA"/>
</dbReference>
<evidence type="ECO:0000313" key="3">
    <source>
        <dbReference type="Proteomes" id="UP001346869"/>
    </source>
</evidence>
<name>A0AAN8ATG6_ELEMC</name>
<dbReference type="AlphaFoldDB" id="A0AAN8ATG6"/>
<protein>
    <submittedName>
        <fullName evidence="2">Uncharacterized protein</fullName>
    </submittedName>
</protein>
<reference evidence="2 3" key="2">
    <citation type="journal article" date="2023" name="Mol. Biol. Evol.">
        <title>Genomics of Secondarily Temperate Adaptation in the Only Non-Antarctic Icefish.</title>
        <authorList>
            <person name="Rivera-Colon A.G."/>
            <person name="Rayamajhi N."/>
            <person name="Minhas B.F."/>
            <person name="Madrigal G."/>
            <person name="Bilyk K.T."/>
            <person name="Yoon V."/>
            <person name="Hune M."/>
            <person name="Gregory S."/>
            <person name="Cheng C.H.C."/>
            <person name="Catchen J.M."/>
        </authorList>
    </citation>
    <scope>NUCLEOTIDE SEQUENCE [LARGE SCALE GENOMIC DNA]</scope>
    <source>
        <strain evidence="2">JMC-PN-2008</strain>
    </source>
</reference>
<proteinExistence type="predicted"/>
<organism evidence="2 3">
    <name type="scientific">Eleginops maclovinus</name>
    <name type="common">Patagonian blennie</name>
    <name type="synonym">Eleginus maclovinus</name>
    <dbReference type="NCBI Taxonomy" id="56733"/>
    <lineage>
        <taxon>Eukaryota</taxon>
        <taxon>Metazoa</taxon>
        <taxon>Chordata</taxon>
        <taxon>Craniata</taxon>
        <taxon>Vertebrata</taxon>
        <taxon>Euteleostomi</taxon>
        <taxon>Actinopterygii</taxon>
        <taxon>Neopterygii</taxon>
        <taxon>Teleostei</taxon>
        <taxon>Neoteleostei</taxon>
        <taxon>Acanthomorphata</taxon>
        <taxon>Eupercaria</taxon>
        <taxon>Perciformes</taxon>
        <taxon>Notothenioidei</taxon>
        <taxon>Eleginopidae</taxon>
        <taxon>Eleginops</taxon>
    </lineage>
</organism>
<reference evidence="2 3" key="1">
    <citation type="journal article" date="2023" name="Genes (Basel)">
        <title>Chromosome-Level Genome Assembly and Circadian Gene Repertoire of the Patagonia Blennie Eleginops maclovinus-The Closest Ancestral Proxy of Antarctic Cryonotothenioids.</title>
        <authorList>
            <person name="Cheng C.C."/>
            <person name="Rivera-Colon A.G."/>
            <person name="Minhas B.F."/>
            <person name="Wilson L."/>
            <person name="Rayamajhi N."/>
            <person name="Vargas-Chacoff L."/>
            <person name="Catchen J.M."/>
        </authorList>
    </citation>
    <scope>NUCLEOTIDE SEQUENCE [LARGE SCALE GENOMIC DNA]</scope>
    <source>
        <strain evidence="2">JMC-PN-2008</strain>
    </source>
</reference>
<keyword evidence="3" id="KW-1185">Reference proteome</keyword>
<accession>A0AAN8ATG6</accession>
<evidence type="ECO:0000313" key="2">
    <source>
        <dbReference type="EMBL" id="KAK5871663.1"/>
    </source>
</evidence>
<feature type="region of interest" description="Disordered" evidence="1">
    <location>
        <begin position="48"/>
        <end position="67"/>
    </location>
</feature>
<evidence type="ECO:0000256" key="1">
    <source>
        <dbReference type="SAM" id="MobiDB-lite"/>
    </source>
</evidence>
<gene>
    <name evidence="2" type="ORF">PBY51_004528</name>
</gene>
<comment type="caution">
    <text evidence="2">The sequence shown here is derived from an EMBL/GenBank/DDBJ whole genome shotgun (WGS) entry which is preliminary data.</text>
</comment>
<sequence length="67" mass="7581">MRDSGSRRQQESLAMTDVVEEGVAIQLFRDDNILHLVTLFVPMEHLESWHQPGPQQPDGPLALNGWS</sequence>